<dbReference type="EMBL" id="AP021861">
    <property type="protein sequence ID" value="BBO32492.1"/>
    <property type="molecule type" value="Genomic_DNA"/>
</dbReference>
<feature type="transmembrane region" description="Helical" evidence="2">
    <location>
        <begin position="28"/>
        <end position="52"/>
    </location>
</feature>
<proteinExistence type="predicted"/>
<evidence type="ECO:0000313" key="4">
    <source>
        <dbReference type="EMBL" id="BBO32492.1"/>
    </source>
</evidence>
<sequence length="331" mass="35434">MPINSFDPRSRLPLGRGNRAKSRRDANAFTLVELLVVIAIVGVLVALILPAVQAARESSRRTQCQNNLKQIGLGLQNYVGAEGAFPAGKKWTNKRTLPQTQQVAWSSFLLSYLEQGNVLPKIDFSLNLSDPANLPVTGLVIDIYRCPSTGRLEAHRGEDARLIELGVPGGGMACIDYLGSSGPDKDESPPGSTEPYGRQRGVLIGTKGMPNEDTILAPPPVKVQHVTDGLSNTIAVAECTGRGVEMDDAEIKSLNGAWASGSNVSHITKGVNRVEAPDAWYKEAIFSDHPGGANLLMADGSVHFAADETDKDVIMSLCSRDGDEAVETFPF</sequence>
<dbReference type="InterPro" id="IPR027558">
    <property type="entry name" value="Pre_pil_HX9DG_C"/>
</dbReference>
<keyword evidence="2" id="KW-1133">Transmembrane helix</keyword>
<dbReference type="PANTHER" id="PTHR30093:SF2">
    <property type="entry name" value="TYPE II SECRETION SYSTEM PROTEIN H"/>
    <property type="match status" value="1"/>
</dbReference>
<reference evidence="5" key="1">
    <citation type="submission" date="2019-10" db="EMBL/GenBank/DDBJ databases">
        <title>Lacipirellula parvula gen. nov., sp. nov., representing a lineage of planctomycetes widespread in freshwater anoxic habitats, and description of the family Lacipirellulaceae.</title>
        <authorList>
            <person name="Dedysh S.N."/>
            <person name="Kulichevskaya I.S."/>
            <person name="Beletsky A.V."/>
            <person name="Rakitin A.L."/>
            <person name="Mardanov A.V."/>
            <person name="Ivanova A.A."/>
            <person name="Saltykova V.X."/>
            <person name="Rijpstra W.I.C."/>
            <person name="Sinninghe Damste J.S."/>
            <person name="Ravin N.V."/>
        </authorList>
    </citation>
    <scope>NUCLEOTIDE SEQUENCE [LARGE SCALE GENOMIC DNA]</scope>
    <source>
        <strain evidence="5">PX69</strain>
    </source>
</reference>
<dbReference type="AlphaFoldDB" id="A0A5K7X9E9"/>
<dbReference type="NCBIfam" id="TIGR02532">
    <property type="entry name" value="IV_pilin_GFxxxE"/>
    <property type="match status" value="1"/>
</dbReference>
<dbReference type="InterPro" id="IPR011453">
    <property type="entry name" value="DUF1559"/>
</dbReference>
<keyword evidence="2" id="KW-0472">Membrane</keyword>
<dbReference type="NCBIfam" id="TIGR04294">
    <property type="entry name" value="pre_pil_HX9DG"/>
    <property type="match status" value="1"/>
</dbReference>
<dbReference type="RefSeq" id="WP_152098448.1">
    <property type="nucleotide sequence ID" value="NZ_AP021861.1"/>
</dbReference>
<evidence type="ECO:0000313" key="5">
    <source>
        <dbReference type="Proteomes" id="UP000326837"/>
    </source>
</evidence>
<accession>A0A5K7X9E9</accession>
<evidence type="ECO:0000259" key="3">
    <source>
        <dbReference type="Pfam" id="PF07596"/>
    </source>
</evidence>
<evidence type="ECO:0000256" key="2">
    <source>
        <dbReference type="SAM" id="Phobius"/>
    </source>
</evidence>
<keyword evidence="5" id="KW-1185">Reference proteome</keyword>
<evidence type="ECO:0000256" key="1">
    <source>
        <dbReference type="SAM" id="MobiDB-lite"/>
    </source>
</evidence>
<feature type="domain" description="DUF1559" evidence="3">
    <location>
        <begin position="53"/>
        <end position="311"/>
    </location>
</feature>
<dbReference type="Gene3D" id="3.30.700.10">
    <property type="entry name" value="Glycoprotein, Type 4 Pilin"/>
    <property type="match status" value="1"/>
</dbReference>
<dbReference type="Pfam" id="PF07596">
    <property type="entry name" value="SBP_bac_10"/>
    <property type="match status" value="1"/>
</dbReference>
<keyword evidence="2" id="KW-0812">Transmembrane</keyword>
<dbReference type="KEGG" id="lpav:PLANPX_2104"/>
<dbReference type="InterPro" id="IPR045584">
    <property type="entry name" value="Pilin-like"/>
</dbReference>
<dbReference type="InterPro" id="IPR012902">
    <property type="entry name" value="N_methyl_site"/>
</dbReference>
<gene>
    <name evidence="4" type="ORF">PLANPX_2104</name>
</gene>
<protein>
    <recommendedName>
        <fullName evidence="3">DUF1559 domain-containing protein</fullName>
    </recommendedName>
</protein>
<dbReference type="Pfam" id="PF07963">
    <property type="entry name" value="N_methyl"/>
    <property type="match status" value="1"/>
</dbReference>
<organism evidence="4 5">
    <name type="scientific">Lacipirellula parvula</name>
    <dbReference type="NCBI Taxonomy" id="2650471"/>
    <lineage>
        <taxon>Bacteria</taxon>
        <taxon>Pseudomonadati</taxon>
        <taxon>Planctomycetota</taxon>
        <taxon>Planctomycetia</taxon>
        <taxon>Pirellulales</taxon>
        <taxon>Lacipirellulaceae</taxon>
        <taxon>Lacipirellula</taxon>
    </lineage>
</organism>
<dbReference type="Proteomes" id="UP000326837">
    <property type="component" value="Chromosome"/>
</dbReference>
<dbReference type="PANTHER" id="PTHR30093">
    <property type="entry name" value="GENERAL SECRETION PATHWAY PROTEIN G"/>
    <property type="match status" value="1"/>
</dbReference>
<name>A0A5K7X9E9_9BACT</name>
<feature type="region of interest" description="Disordered" evidence="1">
    <location>
        <begin position="179"/>
        <end position="198"/>
    </location>
</feature>
<dbReference type="SUPFAM" id="SSF54523">
    <property type="entry name" value="Pili subunits"/>
    <property type="match status" value="1"/>
</dbReference>